<feature type="region of interest" description="Disordered" evidence="1">
    <location>
        <begin position="741"/>
        <end position="783"/>
    </location>
</feature>
<feature type="domain" description="Heterokaryon incompatibility" evidence="2">
    <location>
        <begin position="24"/>
        <end position="114"/>
    </location>
</feature>
<sequence length="980" mass="108970">MWLLSTTNLELREFINTSQVEGGYAILSHVWHDDERSFQDILRLQARGIQSYSDPRVGSKIRESVKVAHAHGLAWLWVDTCCINKTSSSELEESINSMFRWYAEARICFAFLHDVPDDCHVEAPSSRFRTSKWFTRGWTLQELIAPRQLIFLSTNWISLGTKAALADVLEEITGVDAEVLTFRRALGHVSVARRLAWASRRVTSKVEDEAYALMGLFDVTMSTIYGEGKNAFRRLQEEIMRRSPDHSLFAWGRILPAVIPYTPETHRHKRDALSSLFAPSPSSFSDSVTDSSLSLTPIRLDIVKKIVSNCISVADFKTRVLREHTVTSYGVRCHLIVVHGDPFSIALLPCKNSAGECVGLLLWRNPQSRSDLPQYFVGASFKGIEDAGPEARNTTGYRLINIRPSTVEAVLNFGRKAAARASSVNGSDDGGATGSHRARASLEKIYIINTLATVSSLAHPWMQLSDSEPRHVFVPTWLSTYLAPFGFSVFRRVASAADSVLGRPMPPPYTLTLVHPDTGERITIRVECRRNAHLRASVIIDSALRHLEGESEPSLDWFAPVYRPPGVVSPQRISDWKNGSKSFGDERRTVRLTATRWPTNDCYHLEIRLEGTVYTSLRDVHRMPPGPAVVSDTSDASIPPFPVMRELHYNDVDDPSTTQQQQSSSHNGWSEPGYSHDRAQSATRARGGSTGPVERTWPVNSEPVRGPATSYDGAYRQHRVVEPVLRIPELQTKYRRRLRQPSIPLARVSGNNRSGTSTSVQGRGPALLSSPDDSLSPHREDDDGESLYTVIEVPSDYPDQESLANNDDDGPVIFIPPPGTSRSRSSRVPQPVPTPAPPTITIMPPSAPNQHYSPYYPTRFPSTYGYSYTYGSAPGPESQSAPYDSKPQQPIIIVPKAPRTGRAPIPFAVPGTITPPSIRSASPPIIVLPDTPSPSRPSTPVLRARSDEPSSVRRWFSSLRSRMSLRTKQKRMAPAIPRTW</sequence>
<feature type="region of interest" description="Disordered" evidence="1">
    <location>
        <begin position="651"/>
        <end position="711"/>
    </location>
</feature>
<evidence type="ECO:0000256" key="1">
    <source>
        <dbReference type="SAM" id="MobiDB-lite"/>
    </source>
</evidence>
<dbReference type="Proteomes" id="UP001215151">
    <property type="component" value="Unassembled WGS sequence"/>
</dbReference>
<dbReference type="PANTHER" id="PTHR10622">
    <property type="entry name" value="HET DOMAIN-CONTAINING PROTEIN"/>
    <property type="match status" value="1"/>
</dbReference>
<keyword evidence="5" id="KW-1185">Reference proteome</keyword>
<protein>
    <recommendedName>
        <fullName evidence="6">Vegetative incompatibility protein HET-E-1</fullName>
    </recommendedName>
</protein>
<feature type="region of interest" description="Disordered" evidence="1">
    <location>
        <begin position="929"/>
        <end position="949"/>
    </location>
</feature>
<gene>
    <name evidence="4" type="ORF">ONZ51_g1003</name>
</gene>
<feature type="domain" description="DUF8212" evidence="3">
    <location>
        <begin position="230"/>
        <end position="338"/>
    </location>
</feature>
<dbReference type="InterPro" id="IPR010730">
    <property type="entry name" value="HET"/>
</dbReference>
<dbReference type="AlphaFoldDB" id="A0AAD7U318"/>
<organism evidence="4 5">
    <name type="scientific">Trametes cubensis</name>
    <dbReference type="NCBI Taxonomy" id="1111947"/>
    <lineage>
        <taxon>Eukaryota</taxon>
        <taxon>Fungi</taxon>
        <taxon>Dikarya</taxon>
        <taxon>Basidiomycota</taxon>
        <taxon>Agaricomycotina</taxon>
        <taxon>Agaricomycetes</taxon>
        <taxon>Polyporales</taxon>
        <taxon>Polyporaceae</taxon>
        <taxon>Trametes</taxon>
    </lineage>
</organism>
<comment type="caution">
    <text evidence="4">The sequence shown here is derived from an EMBL/GenBank/DDBJ whole genome shotgun (WGS) entry which is preliminary data.</text>
</comment>
<feature type="compositionally biased region" description="Polar residues" evidence="1">
    <location>
        <begin position="749"/>
        <end position="761"/>
    </location>
</feature>
<evidence type="ECO:0000259" key="2">
    <source>
        <dbReference type="Pfam" id="PF06985"/>
    </source>
</evidence>
<dbReference type="InterPro" id="IPR058525">
    <property type="entry name" value="DUF8212"/>
</dbReference>
<feature type="region of interest" description="Disordered" evidence="1">
    <location>
        <begin position="797"/>
        <end position="845"/>
    </location>
</feature>
<evidence type="ECO:0008006" key="6">
    <source>
        <dbReference type="Google" id="ProtNLM"/>
    </source>
</evidence>
<evidence type="ECO:0000313" key="4">
    <source>
        <dbReference type="EMBL" id="KAJ8496616.1"/>
    </source>
</evidence>
<dbReference type="Pfam" id="PF06985">
    <property type="entry name" value="HET"/>
    <property type="match status" value="1"/>
</dbReference>
<dbReference type="Pfam" id="PF26640">
    <property type="entry name" value="DUF8212"/>
    <property type="match status" value="1"/>
</dbReference>
<proteinExistence type="predicted"/>
<accession>A0AAD7U318</accession>
<reference evidence="4" key="1">
    <citation type="submission" date="2022-11" db="EMBL/GenBank/DDBJ databases">
        <title>Genome Sequence of Cubamyces cubensis.</title>
        <authorList>
            <person name="Buettner E."/>
        </authorList>
    </citation>
    <scope>NUCLEOTIDE SEQUENCE</scope>
    <source>
        <strain evidence="4">MPL-01</strain>
    </source>
</reference>
<evidence type="ECO:0000313" key="5">
    <source>
        <dbReference type="Proteomes" id="UP001215151"/>
    </source>
</evidence>
<feature type="compositionally biased region" description="Low complexity" evidence="1">
    <location>
        <begin position="656"/>
        <end position="665"/>
    </location>
</feature>
<dbReference type="PANTHER" id="PTHR10622:SF10">
    <property type="entry name" value="HET DOMAIN-CONTAINING PROTEIN"/>
    <property type="match status" value="1"/>
</dbReference>
<evidence type="ECO:0000259" key="3">
    <source>
        <dbReference type="Pfam" id="PF26640"/>
    </source>
</evidence>
<dbReference type="EMBL" id="JAPEVG010000013">
    <property type="protein sequence ID" value="KAJ8496616.1"/>
    <property type="molecule type" value="Genomic_DNA"/>
</dbReference>
<name>A0AAD7U318_9APHY</name>